<dbReference type="AlphaFoldDB" id="A0AAV9Y251"/>
<organism evidence="2 3">
    <name type="scientific">Cryptosporidium xiaoi</name>
    <dbReference type="NCBI Taxonomy" id="659607"/>
    <lineage>
        <taxon>Eukaryota</taxon>
        <taxon>Sar</taxon>
        <taxon>Alveolata</taxon>
        <taxon>Apicomplexa</taxon>
        <taxon>Conoidasida</taxon>
        <taxon>Coccidia</taxon>
        <taxon>Eucoccidiorida</taxon>
        <taxon>Eimeriorina</taxon>
        <taxon>Cryptosporidiidae</taxon>
        <taxon>Cryptosporidium</taxon>
    </lineage>
</organism>
<sequence>MINGDNELNSPKSITLSRTSIPFRLTNNRIMIPSRSAVRVVLPVRDIGELTVVTFEHNVFVGNGGSIRFFLLGKQVRHRFVNVPLDEEKPIPSYIDSSRVPLGDLPIVKLGDLVLFDEIPCLRYLAKKLGEYGRNYYVDFIIDDIILRCSRWRDIIMELIKENNTGSYSKNHVKEEEINPISNYKLLREQFYYEFETLITCIGESGIFIADVNKPMICDFILFSILFDDISLIEIDDNNQFNRTAMLPENSIIHRFPRLKILFESISSLPLIEQWIKGKYFIVNVEGEINAKDLTGQKNSFPIMEHSKNFYRQDLEHSPLPRFSPPIFQQFPGQLFAQTTTGIRFVPQPFSHMNSFHRISPSNSFNLQPRSYAPQTWMHQINGSYYFNNISSPMQFRASPNPSFRMAN</sequence>
<dbReference type="InterPro" id="IPR004045">
    <property type="entry name" value="Glutathione_S-Trfase_N"/>
</dbReference>
<accession>A0AAV9Y251</accession>
<reference evidence="2 3" key="1">
    <citation type="submission" date="2023-10" db="EMBL/GenBank/DDBJ databases">
        <title>Comparative genomics analysis reveals potential genetic determinants of host preference in Cryptosporidium xiaoi.</title>
        <authorList>
            <person name="Xiao L."/>
            <person name="Li J."/>
        </authorList>
    </citation>
    <scope>NUCLEOTIDE SEQUENCE [LARGE SCALE GENOMIC DNA]</scope>
    <source>
        <strain evidence="2 3">52996</strain>
    </source>
</reference>
<proteinExistence type="predicted"/>
<gene>
    <name evidence="2" type="ORF">RS030_172683</name>
</gene>
<dbReference type="Gene3D" id="3.40.30.10">
    <property type="entry name" value="Glutaredoxin"/>
    <property type="match status" value="1"/>
</dbReference>
<protein>
    <submittedName>
        <fullName evidence="2">Glutathione S-transferase</fullName>
    </submittedName>
</protein>
<dbReference type="SUPFAM" id="SSF52833">
    <property type="entry name" value="Thioredoxin-like"/>
    <property type="match status" value="1"/>
</dbReference>
<name>A0AAV9Y251_9CRYT</name>
<dbReference type="EMBL" id="JAWDEY010000008">
    <property type="protein sequence ID" value="KAK6590232.1"/>
    <property type="molecule type" value="Genomic_DNA"/>
</dbReference>
<dbReference type="Proteomes" id="UP001311799">
    <property type="component" value="Unassembled WGS sequence"/>
</dbReference>
<dbReference type="Gene3D" id="1.20.1050.10">
    <property type="match status" value="1"/>
</dbReference>
<dbReference type="InterPro" id="IPR036249">
    <property type="entry name" value="Thioredoxin-like_sf"/>
</dbReference>
<feature type="domain" description="GST N-terminal" evidence="1">
    <location>
        <begin position="51"/>
        <end position="133"/>
    </location>
</feature>
<comment type="caution">
    <text evidence="2">The sequence shown here is derived from an EMBL/GenBank/DDBJ whole genome shotgun (WGS) entry which is preliminary data.</text>
</comment>
<evidence type="ECO:0000313" key="2">
    <source>
        <dbReference type="EMBL" id="KAK6590232.1"/>
    </source>
</evidence>
<dbReference type="PROSITE" id="PS50404">
    <property type="entry name" value="GST_NTER"/>
    <property type="match status" value="1"/>
</dbReference>
<evidence type="ECO:0000313" key="3">
    <source>
        <dbReference type="Proteomes" id="UP001311799"/>
    </source>
</evidence>
<keyword evidence="3" id="KW-1185">Reference proteome</keyword>
<evidence type="ECO:0000259" key="1">
    <source>
        <dbReference type="PROSITE" id="PS50404"/>
    </source>
</evidence>